<proteinExistence type="predicted"/>
<dbReference type="EMBL" id="JBJQND010000003">
    <property type="protein sequence ID" value="KAL3881238.1"/>
    <property type="molecule type" value="Genomic_DNA"/>
</dbReference>
<organism evidence="1 2">
    <name type="scientific">Sinanodonta woodiana</name>
    <name type="common">Chinese pond mussel</name>
    <name type="synonym">Anodonta woodiana</name>
    <dbReference type="NCBI Taxonomy" id="1069815"/>
    <lineage>
        <taxon>Eukaryota</taxon>
        <taxon>Metazoa</taxon>
        <taxon>Spiralia</taxon>
        <taxon>Lophotrochozoa</taxon>
        <taxon>Mollusca</taxon>
        <taxon>Bivalvia</taxon>
        <taxon>Autobranchia</taxon>
        <taxon>Heteroconchia</taxon>
        <taxon>Palaeoheterodonta</taxon>
        <taxon>Unionida</taxon>
        <taxon>Unionoidea</taxon>
        <taxon>Unionidae</taxon>
        <taxon>Unioninae</taxon>
        <taxon>Sinanodonta</taxon>
    </lineage>
</organism>
<gene>
    <name evidence="1" type="ORF">ACJMK2_027694</name>
</gene>
<comment type="caution">
    <text evidence="1">The sequence shown here is derived from an EMBL/GenBank/DDBJ whole genome shotgun (WGS) entry which is preliminary data.</text>
</comment>
<dbReference type="AlphaFoldDB" id="A0ABD3X6X2"/>
<name>A0ABD3X6X2_SINWO</name>
<evidence type="ECO:0000313" key="2">
    <source>
        <dbReference type="Proteomes" id="UP001634394"/>
    </source>
</evidence>
<reference evidence="1 2" key="1">
    <citation type="submission" date="2024-11" db="EMBL/GenBank/DDBJ databases">
        <title>Chromosome-level genome assembly of the freshwater bivalve Anodonta woodiana.</title>
        <authorList>
            <person name="Chen X."/>
        </authorList>
    </citation>
    <scope>NUCLEOTIDE SEQUENCE [LARGE SCALE GENOMIC DNA]</scope>
    <source>
        <strain evidence="1">MN2024</strain>
        <tissue evidence="1">Gills</tissue>
    </source>
</reference>
<sequence length="171" mass="19605">MEKTTARITAALYWPEMFGDIQRHCHKKVKSSHDKNSRKRKFRPGDEVLVLLQSDTSRMKARWKRPYNVICKKVIGVNYKINVGGRRRQVTYHSNLLRQYKKALLLTATICFEFDGGGQIKLNDAKVRAMADLPFPTTKGRNNTITTVSEMVPVSTTVHNQTQSGSEKYKC</sequence>
<protein>
    <submittedName>
        <fullName evidence="1">Uncharacterized protein</fullName>
    </submittedName>
</protein>
<accession>A0ABD3X6X2</accession>
<keyword evidence="2" id="KW-1185">Reference proteome</keyword>
<dbReference type="Proteomes" id="UP001634394">
    <property type="component" value="Unassembled WGS sequence"/>
</dbReference>
<evidence type="ECO:0000313" key="1">
    <source>
        <dbReference type="EMBL" id="KAL3881238.1"/>
    </source>
</evidence>